<comment type="caution">
    <text evidence="2">The sequence shown here is derived from an EMBL/GenBank/DDBJ whole genome shotgun (WGS) entry which is preliminary data.</text>
</comment>
<accession>A0ABT9PR89</accession>
<evidence type="ECO:0000256" key="1">
    <source>
        <dbReference type="SAM" id="MobiDB-lite"/>
    </source>
</evidence>
<protein>
    <submittedName>
        <fullName evidence="2">Uncharacterized protein</fullName>
    </submittedName>
</protein>
<evidence type="ECO:0000313" key="2">
    <source>
        <dbReference type="EMBL" id="MDP9836986.1"/>
    </source>
</evidence>
<dbReference type="Proteomes" id="UP001241472">
    <property type="component" value="Unassembled WGS sequence"/>
</dbReference>
<dbReference type="RefSeq" id="WP_306833281.1">
    <property type="nucleotide sequence ID" value="NZ_JAUSRF010000005.1"/>
</dbReference>
<name>A0ABT9PR89_9HYPH</name>
<reference evidence="2 3" key="1">
    <citation type="submission" date="2023-07" db="EMBL/GenBank/DDBJ databases">
        <title>Sorghum-associated microbial communities from plants grown in Nebraska, USA.</title>
        <authorList>
            <person name="Schachtman D."/>
        </authorList>
    </citation>
    <scope>NUCLEOTIDE SEQUENCE [LARGE SCALE GENOMIC DNA]</scope>
    <source>
        <strain evidence="2 3">DS1307</strain>
    </source>
</reference>
<keyword evidence="3" id="KW-1185">Reference proteome</keyword>
<gene>
    <name evidence="2" type="ORF">J2T09_001738</name>
</gene>
<proteinExistence type="predicted"/>
<feature type="region of interest" description="Disordered" evidence="1">
    <location>
        <begin position="37"/>
        <end position="56"/>
    </location>
</feature>
<organism evidence="2 3">
    <name type="scientific">Neorhizobium huautlense</name>
    <dbReference type="NCBI Taxonomy" id="67774"/>
    <lineage>
        <taxon>Bacteria</taxon>
        <taxon>Pseudomonadati</taxon>
        <taxon>Pseudomonadota</taxon>
        <taxon>Alphaproteobacteria</taxon>
        <taxon>Hyphomicrobiales</taxon>
        <taxon>Rhizobiaceae</taxon>
        <taxon>Rhizobium/Agrobacterium group</taxon>
        <taxon>Neorhizobium</taxon>
    </lineage>
</organism>
<sequence>MIPLIKILAASYSAVRNTATCQHATIELFAEDTLTAQNDIAPEPTRHDRQLNSPIT</sequence>
<dbReference type="EMBL" id="JAUSRF010000005">
    <property type="protein sequence ID" value="MDP9836986.1"/>
    <property type="molecule type" value="Genomic_DNA"/>
</dbReference>
<evidence type="ECO:0000313" key="3">
    <source>
        <dbReference type="Proteomes" id="UP001241472"/>
    </source>
</evidence>